<dbReference type="PROSITE" id="PS50110">
    <property type="entry name" value="RESPONSE_REGULATORY"/>
    <property type="match status" value="1"/>
</dbReference>
<evidence type="ECO:0000256" key="1">
    <source>
        <dbReference type="PROSITE-ProRule" id="PRU00169"/>
    </source>
</evidence>
<dbReference type="Gene3D" id="3.40.50.2300">
    <property type="match status" value="1"/>
</dbReference>
<dbReference type="RefSeq" id="WP_381507133.1">
    <property type="nucleotide sequence ID" value="NZ_JBHUOM010000024.1"/>
</dbReference>
<evidence type="ECO:0000313" key="3">
    <source>
        <dbReference type="EMBL" id="MFD2937301.1"/>
    </source>
</evidence>
<organism evidence="3 4">
    <name type="scientific">Spirosoma flavum</name>
    <dbReference type="NCBI Taxonomy" id="2048557"/>
    <lineage>
        <taxon>Bacteria</taxon>
        <taxon>Pseudomonadati</taxon>
        <taxon>Bacteroidota</taxon>
        <taxon>Cytophagia</taxon>
        <taxon>Cytophagales</taxon>
        <taxon>Cytophagaceae</taxon>
        <taxon>Spirosoma</taxon>
    </lineage>
</organism>
<proteinExistence type="predicted"/>
<protein>
    <recommendedName>
        <fullName evidence="2">Response regulatory domain-containing protein</fullName>
    </recommendedName>
</protein>
<accession>A0ABW6APU1</accession>
<gene>
    <name evidence="3" type="ORF">ACFS25_26235</name>
</gene>
<dbReference type="InterPro" id="IPR011006">
    <property type="entry name" value="CheY-like_superfamily"/>
</dbReference>
<keyword evidence="4" id="KW-1185">Reference proteome</keyword>
<dbReference type="SUPFAM" id="SSF52172">
    <property type="entry name" value="CheY-like"/>
    <property type="match status" value="1"/>
</dbReference>
<sequence length="66" mass="7404">MLRILTCVVVEDELLAQQAFVQSLGRLSSLRVLAVFTNPVEAFDQLPSLKPDVLFVDVHLPENRIV</sequence>
<name>A0ABW6APU1_9BACT</name>
<keyword evidence="1" id="KW-0597">Phosphoprotein</keyword>
<dbReference type="Proteomes" id="UP001597512">
    <property type="component" value="Unassembled WGS sequence"/>
</dbReference>
<dbReference type="InterPro" id="IPR001789">
    <property type="entry name" value="Sig_transdc_resp-reg_receiver"/>
</dbReference>
<dbReference type="EMBL" id="JBHUOM010000024">
    <property type="protein sequence ID" value="MFD2937301.1"/>
    <property type="molecule type" value="Genomic_DNA"/>
</dbReference>
<reference evidence="4" key="1">
    <citation type="journal article" date="2019" name="Int. J. Syst. Evol. Microbiol.">
        <title>The Global Catalogue of Microorganisms (GCM) 10K type strain sequencing project: providing services to taxonomists for standard genome sequencing and annotation.</title>
        <authorList>
            <consortium name="The Broad Institute Genomics Platform"/>
            <consortium name="The Broad Institute Genome Sequencing Center for Infectious Disease"/>
            <person name="Wu L."/>
            <person name="Ma J."/>
        </authorList>
    </citation>
    <scope>NUCLEOTIDE SEQUENCE [LARGE SCALE GENOMIC DNA]</scope>
    <source>
        <strain evidence="4">KCTC 52490</strain>
    </source>
</reference>
<feature type="domain" description="Response regulatory" evidence="2">
    <location>
        <begin position="6"/>
        <end position="66"/>
    </location>
</feature>
<evidence type="ECO:0000259" key="2">
    <source>
        <dbReference type="PROSITE" id="PS50110"/>
    </source>
</evidence>
<comment type="caution">
    <text evidence="3">The sequence shown here is derived from an EMBL/GenBank/DDBJ whole genome shotgun (WGS) entry which is preliminary data.</text>
</comment>
<feature type="modified residue" description="4-aspartylphosphate" evidence="1">
    <location>
        <position position="57"/>
    </location>
</feature>
<evidence type="ECO:0000313" key="4">
    <source>
        <dbReference type="Proteomes" id="UP001597512"/>
    </source>
</evidence>